<feature type="domain" description="Transcriptional regulator SutA RNAP-binding" evidence="2">
    <location>
        <begin position="68"/>
        <end position="101"/>
    </location>
</feature>
<evidence type="ECO:0000313" key="4">
    <source>
        <dbReference type="Proteomes" id="UP000243232"/>
    </source>
</evidence>
<gene>
    <name evidence="3" type="ORF">SAMN05216296_3491</name>
</gene>
<dbReference type="Proteomes" id="UP000243232">
    <property type="component" value="Chromosome I"/>
</dbReference>
<sequence>MSDEELEQDDIESVDEDDGDDLPADDSDVDAEDDDDEDDSDIAEAAPRSKGKAKTKAVTEEDMPSFEAKQSERDALAKAMEEFLARGGKVQEIDANVVADPPKKPDSKYGSRPI</sequence>
<dbReference type="InterPro" id="IPR049191">
    <property type="entry name" value="SutA_RBD"/>
</dbReference>
<organism evidence="3 4">
    <name type="scientific">Pseudomonas pohangensis</name>
    <dbReference type="NCBI Taxonomy" id="364197"/>
    <lineage>
        <taxon>Bacteria</taxon>
        <taxon>Pseudomonadati</taxon>
        <taxon>Pseudomonadota</taxon>
        <taxon>Gammaproteobacteria</taxon>
        <taxon>Pseudomonadales</taxon>
        <taxon>Pseudomonadaceae</taxon>
        <taxon>Pseudomonas</taxon>
    </lineage>
</organism>
<dbReference type="STRING" id="364197.SAMN05216296_3491"/>
<evidence type="ECO:0000256" key="1">
    <source>
        <dbReference type="SAM" id="MobiDB-lite"/>
    </source>
</evidence>
<dbReference type="AlphaFoldDB" id="A0A1H2I499"/>
<feature type="compositionally biased region" description="Basic and acidic residues" evidence="1">
    <location>
        <begin position="101"/>
        <end position="114"/>
    </location>
</feature>
<dbReference type="OrthoDB" id="5741083at2"/>
<feature type="region of interest" description="Disordered" evidence="1">
    <location>
        <begin position="95"/>
        <end position="114"/>
    </location>
</feature>
<feature type="compositionally biased region" description="Acidic residues" evidence="1">
    <location>
        <begin position="1"/>
        <end position="42"/>
    </location>
</feature>
<protein>
    <recommendedName>
        <fullName evidence="2">Transcriptional regulator SutA RNAP-binding domain-containing protein</fullName>
    </recommendedName>
</protein>
<dbReference type="NCBIfam" id="NF041490">
    <property type="entry name" value="trans_reg_SutA"/>
    <property type="match status" value="1"/>
</dbReference>
<feature type="region of interest" description="Disordered" evidence="1">
    <location>
        <begin position="1"/>
        <end position="74"/>
    </location>
</feature>
<name>A0A1H2I499_9PSED</name>
<reference evidence="4" key="1">
    <citation type="submission" date="2016-10" db="EMBL/GenBank/DDBJ databases">
        <authorList>
            <person name="Varghese N."/>
            <person name="Submissions S."/>
        </authorList>
    </citation>
    <scope>NUCLEOTIDE SEQUENCE [LARGE SCALE GENOMIC DNA]</scope>
    <source>
        <strain evidence="4">DSM 17875</strain>
    </source>
</reference>
<dbReference type="InterPro" id="IPR048080">
    <property type="entry name" value="SutA"/>
</dbReference>
<accession>A0A1H2I499</accession>
<dbReference type="RefSeq" id="WP_090198366.1">
    <property type="nucleotide sequence ID" value="NZ_LT629785.1"/>
</dbReference>
<keyword evidence="4" id="KW-1185">Reference proteome</keyword>
<dbReference type="Pfam" id="PF20661">
    <property type="entry name" value="SutA-RBD"/>
    <property type="match status" value="1"/>
</dbReference>
<evidence type="ECO:0000313" key="3">
    <source>
        <dbReference type="EMBL" id="SDU38963.1"/>
    </source>
</evidence>
<proteinExistence type="predicted"/>
<dbReference type="EMBL" id="LT629785">
    <property type="protein sequence ID" value="SDU38963.1"/>
    <property type="molecule type" value="Genomic_DNA"/>
</dbReference>
<evidence type="ECO:0000259" key="2">
    <source>
        <dbReference type="Pfam" id="PF20661"/>
    </source>
</evidence>